<dbReference type="AlphaFoldDB" id="A0A0F9KZN8"/>
<reference evidence="1" key="1">
    <citation type="journal article" date="2015" name="Nature">
        <title>Complex archaea that bridge the gap between prokaryotes and eukaryotes.</title>
        <authorList>
            <person name="Spang A."/>
            <person name="Saw J.H."/>
            <person name="Jorgensen S.L."/>
            <person name="Zaremba-Niedzwiedzka K."/>
            <person name="Martijn J."/>
            <person name="Lind A.E."/>
            <person name="van Eijk R."/>
            <person name="Schleper C."/>
            <person name="Guy L."/>
            <person name="Ettema T.J."/>
        </authorList>
    </citation>
    <scope>NUCLEOTIDE SEQUENCE</scope>
</reference>
<name>A0A0F9KZN8_9ZZZZ</name>
<comment type="caution">
    <text evidence="1">The sequence shown here is derived from an EMBL/GenBank/DDBJ whole genome shotgun (WGS) entry which is preliminary data.</text>
</comment>
<proteinExistence type="predicted"/>
<sequence>MFEKVRKLYEGGMTQVEVARELQTSQKVIWGIFRRNNYKCRLTRKRNQIKENNASWRGEQAGVAAMHYRLKTERGIANHCEVCGGGQYFEWANMSGKYSNIDDYKMMCKSCHAKYDNKIANIKGGDAQ</sequence>
<gene>
    <name evidence="1" type="ORF">LCGC14_1574700</name>
</gene>
<dbReference type="EMBL" id="LAZR01012321">
    <property type="protein sequence ID" value="KKM27443.1"/>
    <property type="molecule type" value="Genomic_DNA"/>
</dbReference>
<organism evidence="1">
    <name type="scientific">marine sediment metagenome</name>
    <dbReference type="NCBI Taxonomy" id="412755"/>
    <lineage>
        <taxon>unclassified sequences</taxon>
        <taxon>metagenomes</taxon>
        <taxon>ecological metagenomes</taxon>
    </lineage>
</organism>
<accession>A0A0F9KZN8</accession>
<evidence type="ECO:0000313" key="1">
    <source>
        <dbReference type="EMBL" id="KKM27443.1"/>
    </source>
</evidence>
<protein>
    <submittedName>
        <fullName evidence="1">Uncharacterized protein</fullName>
    </submittedName>
</protein>
<dbReference type="Gene3D" id="1.10.10.60">
    <property type="entry name" value="Homeodomain-like"/>
    <property type="match status" value="1"/>
</dbReference>